<dbReference type="Pfam" id="PF04707">
    <property type="entry name" value="PRELI"/>
    <property type="match status" value="1"/>
</dbReference>
<evidence type="ECO:0000313" key="5">
    <source>
        <dbReference type="Proteomes" id="UP000765509"/>
    </source>
</evidence>
<evidence type="ECO:0000313" key="4">
    <source>
        <dbReference type="EMBL" id="MBW0516307.1"/>
    </source>
</evidence>
<dbReference type="EMBL" id="AVOT02025170">
    <property type="protein sequence ID" value="MBW0516307.1"/>
    <property type="molecule type" value="Genomic_DNA"/>
</dbReference>
<evidence type="ECO:0000256" key="2">
    <source>
        <dbReference type="SAM" id="SignalP"/>
    </source>
</evidence>
<evidence type="ECO:0000259" key="3">
    <source>
        <dbReference type="PROSITE" id="PS50904"/>
    </source>
</evidence>
<evidence type="ECO:0000256" key="1">
    <source>
        <dbReference type="SAM" id="MobiDB-lite"/>
    </source>
</evidence>
<comment type="caution">
    <text evidence="4">The sequence shown here is derived from an EMBL/GenBank/DDBJ whole genome shotgun (WGS) entry which is preliminary data.</text>
</comment>
<accession>A0A9Q3EA11</accession>
<dbReference type="AlphaFoldDB" id="A0A9Q3EA11"/>
<feature type="domain" description="PRELI/MSF1" evidence="3">
    <location>
        <begin position="10"/>
        <end position="191"/>
    </location>
</feature>
<feature type="region of interest" description="Disordered" evidence="1">
    <location>
        <begin position="196"/>
        <end position="217"/>
    </location>
</feature>
<name>A0A9Q3EA11_9BASI</name>
<dbReference type="PROSITE" id="PS50904">
    <property type="entry name" value="PRELI_MSF1"/>
    <property type="match status" value="1"/>
</dbReference>
<feature type="signal peptide" evidence="2">
    <location>
        <begin position="1"/>
        <end position="20"/>
    </location>
</feature>
<sequence length="217" mass="24328">MTPWASFVMVMVFTAHHAFPFPFRDIAHGIWHKYPNDYSSHITSVDVVDQSFLPNGTIRTERLITIRQNAPRWIMKLVGSSEDQYVREVIFYKPAALSNQKPMILMSSINLTMSSFLVCREQIRYQPSCSNSTNFIQRAVIQAQGSLASGNSWGILGSKLETWSRDRFASNAANGRQGFYSVLNSLFGPRHSAPSSSSMLDTAHQGLTNPSDSIKFA</sequence>
<feature type="chain" id="PRO_5040223687" description="PRELI/MSF1 domain-containing protein" evidence="2">
    <location>
        <begin position="21"/>
        <end position="217"/>
    </location>
</feature>
<dbReference type="PANTHER" id="PTHR11158">
    <property type="entry name" value="MSF1/PX19 RELATED"/>
    <property type="match status" value="1"/>
</dbReference>
<keyword evidence="5" id="KW-1185">Reference proteome</keyword>
<dbReference type="OrthoDB" id="407630at2759"/>
<dbReference type="Proteomes" id="UP000765509">
    <property type="component" value="Unassembled WGS sequence"/>
</dbReference>
<dbReference type="InterPro" id="IPR037365">
    <property type="entry name" value="Slowmo/Ups"/>
</dbReference>
<reference evidence="4" key="1">
    <citation type="submission" date="2021-03" db="EMBL/GenBank/DDBJ databases">
        <title>Draft genome sequence of rust myrtle Austropuccinia psidii MF-1, a brazilian biotype.</title>
        <authorList>
            <person name="Quecine M.C."/>
            <person name="Pachon D.M.R."/>
            <person name="Bonatelli M.L."/>
            <person name="Correr F.H."/>
            <person name="Franceschini L.M."/>
            <person name="Leite T.F."/>
            <person name="Margarido G.R.A."/>
            <person name="Almeida C.A."/>
            <person name="Ferrarezi J.A."/>
            <person name="Labate C.A."/>
        </authorList>
    </citation>
    <scope>NUCLEOTIDE SEQUENCE</scope>
    <source>
        <strain evidence="4">MF-1</strain>
    </source>
</reference>
<protein>
    <recommendedName>
        <fullName evidence="3">PRELI/MSF1 domain-containing protein</fullName>
    </recommendedName>
</protein>
<organism evidence="4 5">
    <name type="scientific">Austropuccinia psidii MF-1</name>
    <dbReference type="NCBI Taxonomy" id="1389203"/>
    <lineage>
        <taxon>Eukaryota</taxon>
        <taxon>Fungi</taxon>
        <taxon>Dikarya</taxon>
        <taxon>Basidiomycota</taxon>
        <taxon>Pucciniomycotina</taxon>
        <taxon>Pucciniomycetes</taxon>
        <taxon>Pucciniales</taxon>
        <taxon>Sphaerophragmiaceae</taxon>
        <taxon>Austropuccinia</taxon>
    </lineage>
</organism>
<keyword evidence="2" id="KW-0732">Signal</keyword>
<gene>
    <name evidence="4" type="ORF">O181_056022</name>
</gene>
<dbReference type="InterPro" id="IPR006797">
    <property type="entry name" value="PRELI/MSF1_dom"/>
</dbReference>
<proteinExistence type="predicted"/>
<dbReference type="GO" id="GO:0005758">
    <property type="term" value="C:mitochondrial intermembrane space"/>
    <property type="evidence" value="ECO:0007669"/>
    <property type="project" value="InterPro"/>
</dbReference>